<dbReference type="InterPro" id="IPR002110">
    <property type="entry name" value="Ankyrin_rpt"/>
</dbReference>
<protein>
    <submittedName>
        <fullName evidence="14">K+-channel ERG and related proteins</fullName>
    </submittedName>
</protein>
<feature type="domain" description="Cyclic nucleotide-binding" evidence="13">
    <location>
        <begin position="379"/>
        <end position="496"/>
    </location>
</feature>
<comment type="subcellular location">
    <subcellularLocation>
        <location evidence="1">Membrane</location>
        <topology evidence="1">Multi-pass membrane protein</topology>
    </subcellularLocation>
</comment>
<evidence type="ECO:0000256" key="8">
    <source>
        <dbReference type="ARBA" id="ARBA00023065"/>
    </source>
</evidence>
<reference evidence="14 15" key="1">
    <citation type="journal article" date="2014" name="Nat. Commun.">
        <title>Klebsormidium flaccidum genome reveals primary factors for plant terrestrial adaptation.</title>
        <authorList>
            <person name="Hori K."/>
            <person name="Maruyama F."/>
            <person name="Fujisawa T."/>
            <person name="Togashi T."/>
            <person name="Yamamoto N."/>
            <person name="Seo M."/>
            <person name="Sato S."/>
            <person name="Yamada T."/>
            <person name="Mori H."/>
            <person name="Tajima N."/>
            <person name="Moriyama T."/>
            <person name="Ikeuchi M."/>
            <person name="Watanabe M."/>
            <person name="Wada H."/>
            <person name="Kobayashi K."/>
            <person name="Saito M."/>
            <person name="Masuda T."/>
            <person name="Sasaki-Sekimoto Y."/>
            <person name="Mashiguchi K."/>
            <person name="Awai K."/>
            <person name="Shimojima M."/>
            <person name="Masuda S."/>
            <person name="Iwai M."/>
            <person name="Nobusawa T."/>
            <person name="Narise T."/>
            <person name="Kondo S."/>
            <person name="Saito H."/>
            <person name="Sato R."/>
            <person name="Murakawa M."/>
            <person name="Ihara Y."/>
            <person name="Oshima-Yamada Y."/>
            <person name="Ohtaka K."/>
            <person name="Satoh M."/>
            <person name="Sonobe K."/>
            <person name="Ishii M."/>
            <person name="Ohtani R."/>
            <person name="Kanamori-Sato M."/>
            <person name="Honoki R."/>
            <person name="Miyazaki D."/>
            <person name="Mochizuki H."/>
            <person name="Umetsu J."/>
            <person name="Higashi K."/>
            <person name="Shibata D."/>
            <person name="Kamiya Y."/>
            <person name="Sato N."/>
            <person name="Nakamura Y."/>
            <person name="Tabata S."/>
            <person name="Ida S."/>
            <person name="Kurokawa K."/>
            <person name="Ohta H."/>
        </authorList>
    </citation>
    <scope>NUCLEOTIDE SEQUENCE [LARGE SCALE GENOMIC DNA]</scope>
    <source>
        <strain evidence="14 15">NIES-2285</strain>
    </source>
</reference>
<evidence type="ECO:0000256" key="2">
    <source>
        <dbReference type="ARBA" id="ARBA00007929"/>
    </source>
</evidence>
<dbReference type="GO" id="GO:0005249">
    <property type="term" value="F:voltage-gated potassium channel activity"/>
    <property type="evidence" value="ECO:0007669"/>
    <property type="project" value="InterPro"/>
</dbReference>
<dbReference type="InterPro" id="IPR014710">
    <property type="entry name" value="RmlC-like_jellyroll"/>
</dbReference>
<dbReference type="InterPro" id="IPR045319">
    <property type="entry name" value="KAT/AKT"/>
</dbReference>
<evidence type="ECO:0000256" key="11">
    <source>
        <dbReference type="SAM" id="MobiDB-lite"/>
    </source>
</evidence>
<comment type="similarity">
    <text evidence="2">Belongs to the potassium channel family. Plant (TC 1.A.1.4) subfamily.</text>
</comment>
<feature type="transmembrane region" description="Helical" evidence="12">
    <location>
        <begin position="281"/>
        <end position="303"/>
    </location>
</feature>
<dbReference type="PROSITE" id="PS50042">
    <property type="entry name" value="CNMP_BINDING_3"/>
    <property type="match status" value="1"/>
</dbReference>
<dbReference type="PROSITE" id="PS50088">
    <property type="entry name" value="ANK_REPEAT"/>
    <property type="match status" value="3"/>
</dbReference>
<evidence type="ECO:0000259" key="13">
    <source>
        <dbReference type="PROSITE" id="PS50042"/>
    </source>
</evidence>
<dbReference type="PANTHER" id="PTHR45743:SF2">
    <property type="entry name" value="POTASSIUM CHANNEL AKT1"/>
    <property type="match status" value="1"/>
</dbReference>
<feature type="repeat" description="ANK" evidence="10">
    <location>
        <begin position="661"/>
        <end position="693"/>
    </location>
</feature>
<dbReference type="SMART" id="SM00100">
    <property type="entry name" value="cNMP"/>
    <property type="match status" value="1"/>
</dbReference>
<feature type="transmembrane region" description="Helical" evidence="12">
    <location>
        <begin position="57"/>
        <end position="77"/>
    </location>
</feature>
<evidence type="ECO:0000313" key="14">
    <source>
        <dbReference type="EMBL" id="GAQ90737.1"/>
    </source>
</evidence>
<dbReference type="Pfam" id="PF13637">
    <property type="entry name" value="Ank_4"/>
    <property type="match status" value="1"/>
</dbReference>
<dbReference type="Gene3D" id="2.60.120.10">
    <property type="entry name" value="Jelly Rolls"/>
    <property type="match status" value="1"/>
</dbReference>
<dbReference type="InterPro" id="IPR005821">
    <property type="entry name" value="Ion_trans_dom"/>
</dbReference>
<evidence type="ECO:0000256" key="12">
    <source>
        <dbReference type="SAM" id="Phobius"/>
    </source>
</evidence>
<dbReference type="OMA" id="ELQMDHI"/>
<keyword evidence="5" id="KW-0633">Potassium transport</keyword>
<accession>A0A1Y1IQ37</accession>
<gene>
    <name evidence="14" type="ORF">KFL_006780080</name>
</gene>
<proteinExistence type="inferred from homology"/>
<keyword evidence="5" id="KW-0630">Potassium</keyword>
<sequence length="716" mass="79841">MASDIGFSLPTSPHSAFSTDTDHSPAKPLMQDILNPALKRGRWIIHPYHPRYIQWQYVINALVFWSSFSAPYIWAMLPDPTLGWCIYEAVAGALLATDMVIRTGFLAYIEREKYQLVEDRKKIAVRYLRYGFWLDLASSIPFNLFWYMATGAPAPGRGGDVIRFLACLRIYRLPQVFHVISRLAKETFWSYLTARLAKLILIVVIGCHWAACLMHFTAYIEFVTSGDPSGNIFGNVDENFFVNWSTFHRYNAAWYFSVNTGTSLGACVYMPVTTFERGWTLFYGIYSMSLFAYAIGSLTLLLVKDSDLAGEYHEKLDNLNRYAAHTRLDPKLVEELRAYARMDMWLSKEKPWLRNMLPGRLGGRINRWLYTPLVESTYLFQSCSRKFVSQLLTEVSSEVYLPDTVLLQEGQVATHLYIVVSGTLVREDPRTGQPMNSISRGGVFGKVAVLTNARQLFTVRTTSLTTVLKLERDNLTDILRTYMKDARQVYYNLKVRVSDGSPLTSPAAREHHAMAAQIQELLAQHDIEIGAAACDAAASGSLETLRQILQGHDCPDVLFLADSQARTPLHLAAARGHTECVKTLINQGADVNAKDYLGSTPLWEAIRSGHVPCATALRNAGAELLLEDEGGDLCAAAAAGDISLLKRLLGCGVFVNARDSTGQTALHVAARKGNLPLARMLVAAGADSRQLNDVRKSPVDEAKAQGDRLLAEFLQR</sequence>
<keyword evidence="8" id="KW-0406">Ion transport</keyword>
<feature type="compositionally biased region" description="Polar residues" evidence="11">
    <location>
        <begin position="9"/>
        <end position="19"/>
    </location>
</feature>
<feature type="region of interest" description="Disordered" evidence="11">
    <location>
        <begin position="1"/>
        <end position="24"/>
    </location>
</feature>
<keyword evidence="9 12" id="KW-0472">Membrane</keyword>
<keyword evidence="6" id="KW-0851">Voltage-gated channel</keyword>
<dbReference type="Proteomes" id="UP000054558">
    <property type="component" value="Unassembled WGS sequence"/>
</dbReference>
<dbReference type="Pfam" id="PF00520">
    <property type="entry name" value="Ion_trans"/>
    <property type="match status" value="1"/>
</dbReference>
<evidence type="ECO:0000256" key="5">
    <source>
        <dbReference type="ARBA" id="ARBA00022826"/>
    </source>
</evidence>
<name>A0A1Y1IQ37_KLENI</name>
<keyword evidence="5" id="KW-0631">Potassium channel</keyword>
<keyword evidence="6" id="KW-0407">Ion channel</keyword>
<dbReference type="EMBL" id="DF237627">
    <property type="protein sequence ID" value="GAQ90737.1"/>
    <property type="molecule type" value="Genomic_DNA"/>
</dbReference>
<keyword evidence="7 12" id="KW-1133">Transmembrane helix</keyword>
<dbReference type="STRING" id="105231.A0A1Y1IQ37"/>
<dbReference type="SUPFAM" id="SSF51206">
    <property type="entry name" value="cAMP-binding domain-like"/>
    <property type="match status" value="1"/>
</dbReference>
<evidence type="ECO:0000256" key="1">
    <source>
        <dbReference type="ARBA" id="ARBA00004141"/>
    </source>
</evidence>
<dbReference type="PANTHER" id="PTHR45743">
    <property type="entry name" value="POTASSIUM CHANNEL AKT1"/>
    <property type="match status" value="1"/>
</dbReference>
<keyword evidence="10" id="KW-0040">ANK repeat</keyword>
<evidence type="ECO:0000256" key="6">
    <source>
        <dbReference type="ARBA" id="ARBA00022882"/>
    </source>
</evidence>
<dbReference type="Gene3D" id="1.25.40.20">
    <property type="entry name" value="Ankyrin repeat-containing domain"/>
    <property type="match status" value="2"/>
</dbReference>
<dbReference type="SMART" id="SM00248">
    <property type="entry name" value="ANK"/>
    <property type="match status" value="4"/>
</dbReference>
<evidence type="ECO:0000256" key="10">
    <source>
        <dbReference type="PROSITE-ProRule" id="PRU00023"/>
    </source>
</evidence>
<keyword evidence="15" id="KW-1185">Reference proteome</keyword>
<feature type="repeat" description="ANK" evidence="10">
    <location>
        <begin position="564"/>
        <end position="596"/>
    </location>
</feature>
<dbReference type="AlphaFoldDB" id="A0A1Y1IQ37"/>
<keyword evidence="4 12" id="KW-0812">Transmembrane</keyword>
<dbReference type="PROSITE" id="PS50297">
    <property type="entry name" value="ANK_REP_REGION"/>
    <property type="match status" value="2"/>
</dbReference>
<evidence type="ECO:0000256" key="4">
    <source>
        <dbReference type="ARBA" id="ARBA00022692"/>
    </source>
</evidence>
<evidence type="ECO:0000256" key="9">
    <source>
        <dbReference type="ARBA" id="ARBA00023136"/>
    </source>
</evidence>
<feature type="transmembrane region" description="Helical" evidence="12">
    <location>
        <begin position="130"/>
        <end position="149"/>
    </location>
</feature>
<dbReference type="Pfam" id="PF00027">
    <property type="entry name" value="cNMP_binding"/>
    <property type="match status" value="1"/>
</dbReference>
<feature type="transmembrane region" description="Helical" evidence="12">
    <location>
        <begin position="89"/>
        <end position="109"/>
    </location>
</feature>
<dbReference type="SUPFAM" id="SSF48403">
    <property type="entry name" value="Ankyrin repeat"/>
    <property type="match status" value="1"/>
</dbReference>
<dbReference type="InterPro" id="IPR036770">
    <property type="entry name" value="Ankyrin_rpt-contain_sf"/>
</dbReference>
<dbReference type="OrthoDB" id="426293at2759"/>
<feature type="transmembrane region" description="Helical" evidence="12">
    <location>
        <begin position="196"/>
        <end position="220"/>
    </location>
</feature>
<dbReference type="CDD" id="cd00038">
    <property type="entry name" value="CAP_ED"/>
    <property type="match status" value="1"/>
</dbReference>
<dbReference type="Gene3D" id="1.10.287.70">
    <property type="match status" value="1"/>
</dbReference>
<feature type="repeat" description="ANK" evidence="10">
    <location>
        <begin position="597"/>
        <end position="629"/>
    </location>
</feature>
<dbReference type="InterPro" id="IPR018490">
    <property type="entry name" value="cNMP-bd_dom_sf"/>
</dbReference>
<dbReference type="SUPFAM" id="SSF81324">
    <property type="entry name" value="Voltage-gated potassium channels"/>
    <property type="match status" value="1"/>
</dbReference>
<organism evidence="14 15">
    <name type="scientific">Klebsormidium nitens</name>
    <name type="common">Green alga</name>
    <name type="synonym">Ulothrix nitens</name>
    <dbReference type="NCBI Taxonomy" id="105231"/>
    <lineage>
        <taxon>Eukaryota</taxon>
        <taxon>Viridiplantae</taxon>
        <taxon>Streptophyta</taxon>
        <taxon>Klebsormidiophyceae</taxon>
        <taxon>Klebsormidiales</taxon>
        <taxon>Klebsormidiaceae</taxon>
        <taxon>Klebsormidium</taxon>
    </lineage>
</organism>
<evidence type="ECO:0000256" key="7">
    <source>
        <dbReference type="ARBA" id="ARBA00022989"/>
    </source>
</evidence>
<dbReference type="GO" id="GO:0034702">
    <property type="term" value="C:monoatomic ion channel complex"/>
    <property type="evidence" value="ECO:0007669"/>
    <property type="project" value="UniProtKB-KW"/>
</dbReference>
<dbReference type="Pfam" id="PF12796">
    <property type="entry name" value="Ank_2"/>
    <property type="match status" value="1"/>
</dbReference>
<evidence type="ECO:0000313" key="15">
    <source>
        <dbReference type="Proteomes" id="UP000054558"/>
    </source>
</evidence>
<dbReference type="InterPro" id="IPR000595">
    <property type="entry name" value="cNMP-bd_dom"/>
</dbReference>
<keyword evidence="3" id="KW-0813">Transport</keyword>
<evidence type="ECO:0000256" key="3">
    <source>
        <dbReference type="ARBA" id="ARBA00022448"/>
    </source>
</evidence>